<organism evidence="4 5">
    <name type="scientific">Drosophila albomicans</name>
    <name type="common">Fruit fly</name>
    <dbReference type="NCBI Taxonomy" id="7291"/>
    <lineage>
        <taxon>Eukaryota</taxon>
        <taxon>Metazoa</taxon>
        <taxon>Ecdysozoa</taxon>
        <taxon>Arthropoda</taxon>
        <taxon>Hexapoda</taxon>
        <taxon>Insecta</taxon>
        <taxon>Pterygota</taxon>
        <taxon>Neoptera</taxon>
        <taxon>Endopterygota</taxon>
        <taxon>Diptera</taxon>
        <taxon>Brachycera</taxon>
        <taxon>Muscomorpha</taxon>
        <taxon>Ephydroidea</taxon>
        <taxon>Drosophilidae</taxon>
        <taxon>Drosophila</taxon>
    </lineage>
</organism>
<keyword evidence="2" id="KW-0472">Membrane</keyword>
<accession>A0A9C6WDC8</accession>
<proteinExistence type="predicted"/>
<name>A0A9C6WDC8_DROAB</name>
<evidence type="ECO:0000256" key="1">
    <source>
        <dbReference type="SAM" id="Coils"/>
    </source>
</evidence>
<feature type="domain" description="Fibrinogen C-terminal" evidence="3">
    <location>
        <begin position="294"/>
        <end position="511"/>
    </location>
</feature>
<protein>
    <submittedName>
        <fullName evidence="5">Fibrinogen-like protein 1</fullName>
    </submittedName>
</protein>
<keyword evidence="1" id="KW-0175">Coiled coil</keyword>
<evidence type="ECO:0000259" key="3">
    <source>
        <dbReference type="PROSITE" id="PS51406"/>
    </source>
</evidence>
<dbReference type="SUPFAM" id="SSF56496">
    <property type="entry name" value="Fibrinogen C-terminal domain-like"/>
    <property type="match status" value="1"/>
</dbReference>
<dbReference type="InterPro" id="IPR050373">
    <property type="entry name" value="Fibrinogen_C-term_domain"/>
</dbReference>
<dbReference type="Gene3D" id="3.90.215.10">
    <property type="entry name" value="Gamma Fibrinogen, chain A, domain 1"/>
    <property type="match status" value="1"/>
</dbReference>
<dbReference type="PANTHER" id="PTHR19143">
    <property type="entry name" value="FIBRINOGEN/TENASCIN/ANGIOPOEITIN"/>
    <property type="match status" value="1"/>
</dbReference>
<keyword evidence="2" id="KW-0812">Transmembrane</keyword>
<evidence type="ECO:0000313" key="5">
    <source>
        <dbReference type="RefSeq" id="XP_051858959.1"/>
    </source>
</evidence>
<dbReference type="InterPro" id="IPR036056">
    <property type="entry name" value="Fibrinogen-like_C"/>
</dbReference>
<feature type="coiled-coil region" evidence="1">
    <location>
        <begin position="251"/>
        <end position="292"/>
    </location>
</feature>
<evidence type="ECO:0000313" key="4">
    <source>
        <dbReference type="Proteomes" id="UP000515160"/>
    </source>
</evidence>
<dbReference type="GeneID" id="117565104"/>
<sequence length="514" mass="59498">MTDNHPTLKCILPKESLGRDSRLSLLDLSRSDLLSGIQIRCRFLLTLTKYSVPNSFCLRAVETFKMGRIKFNGVLLLMILQIFLVSTTIGDEMYESDQKTVKPLIDIIRQVRNKLEQSETKEKQISELNSDLMEKYHEIVRIHETFMKEAALLNEYKNKVIKGENDLQLCQNNVDKSESEINSQQNIILKLEEQLTDRSTYLENCQVQLKSVNSRLIEKDENIKRFSEIIKNKTEHQKTLELKLEKSKFIIIKHENDIQLCRSEINKLNRTSENIREEQQKIQLKLKESETKLIDKVKENQLCQSELDKSSATTCIPFGEYPGVNQLNVSGIGLFNVLCDSQIAGPGWIVIQQRVGEKDNFNKGWATYRKGFGSFEGDFFLGLRKIHLITSLQRFELYIHVVDENGNTYNALYDDFKISDEDNGYALSLGKFNGTFVEDGMRDSENMKFSTFDRDNDKDDDANCADWDESGWWYNSCYTCSLNAPYGQLLRSWDNGDILLKEVKMLIRPKEVIN</sequence>
<dbReference type="InterPro" id="IPR002181">
    <property type="entry name" value="Fibrinogen_a/b/g_C_dom"/>
</dbReference>
<feature type="coiled-coil region" evidence="1">
    <location>
        <begin position="108"/>
        <end position="194"/>
    </location>
</feature>
<dbReference type="RefSeq" id="XP_051858959.1">
    <property type="nucleotide sequence ID" value="XM_052002999.1"/>
</dbReference>
<dbReference type="InterPro" id="IPR014716">
    <property type="entry name" value="Fibrinogen_a/b/g_C_1"/>
</dbReference>
<evidence type="ECO:0000256" key="2">
    <source>
        <dbReference type="SAM" id="Phobius"/>
    </source>
</evidence>
<feature type="transmembrane region" description="Helical" evidence="2">
    <location>
        <begin position="69"/>
        <end position="89"/>
    </location>
</feature>
<keyword evidence="2" id="KW-1133">Transmembrane helix</keyword>
<keyword evidence="4" id="KW-1185">Reference proteome</keyword>
<dbReference type="OrthoDB" id="49058at2759"/>
<gene>
    <name evidence="5" type="primary">LOC117565104</name>
</gene>
<dbReference type="AlphaFoldDB" id="A0A9C6WDC8"/>
<dbReference type="PROSITE" id="PS51406">
    <property type="entry name" value="FIBRINOGEN_C_2"/>
    <property type="match status" value="1"/>
</dbReference>
<dbReference type="Pfam" id="PF00147">
    <property type="entry name" value="Fibrinogen_C"/>
    <property type="match status" value="1"/>
</dbReference>
<dbReference type="GO" id="GO:0005615">
    <property type="term" value="C:extracellular space"/>
    <property type="evidence" value="ECO:0007669"/>
    <property type="project" value="TreeGrafter"/>
</dbReference>
<dbReference type="Proteomes" id="UP000515160">
    <property type="component" value="Chromosome 2L"/>
</dbReference>
<reference evidence="5" key="1">
    <citation type="submission" date="2025-08" db="UniProtKB">
        <authorList>
            <consortium name="RefSeq"/>
        </authorList>
    </citation>
    <scope>IDENTIFICATION</scope>
    <source>
        <strain evidence="5">15112-1751.03</strain>
        <tissue evidence="5">Whole Adult</tissue>
    </source>
</reference>
<dbReference type="SMART" id="SM00186">
    <property type="entry name" value="FBG"/>
    <property type="match status" value="1"/>
</dbReference>